<dbReference type="HOGENOM" id="CLU_089333_1_2_9"/>
<name>M5ADB9_LEVBR</name>
<dbReference type="PATRIC" id="fig|1001583.3.peg.1168"/>
<evidence type="ECO:0008006" key="3">
    <source>
        <dbReference type="Google" id="ProtNLM"/>
    </source>
</evidence>
<gene>
    <name evidence="1" type="ORF">LVISKB_1183</name>
</gene>
<organism evidence="1 2">
    <name type="scientific">Levilactobacillus brevis KB290</name>
    <dbReference type="NCBI Taxonomy" id="1001583"/>
    <lineage>
        <taxon>Bacteria</taxon>
        <taxon>Bacillati</taxon>
        <taxon>Bacillota</taxon>
        <taxon>Bacilli</taxon>
        <taxon>Lactobacillales</taxon>
        <taxon>Lactobacillaceae</taxon>
        <taxon>Levilactobacillus</taxon>
    </lineage>
</organism>
<protein>
    <recommendedName>
        <fullName evidence="3">Transcriptional regulator</fullName>
    </recommendedName>
</protein>
<proteinExistence type="predicted"/>
<evidence type="ECO:0000313" key="1">
    <source>
        <dbReference type="EMBL" id="BAN06818.1"/>
    </source>
</evidence>
<dbReference type="EMBL" id="AP012167">
    <property type="protein sequence ID" value="BAN06818.1"/>
    <property type="molecule type" value="Genomic_DNA"/>
</dbReference>
<dbReference type="KEGG" id="lbk:LVISKB_1183"/>
<dbReference type="AlphaFoldDB" id="M5ADB9"/>
<reference evidence="1 2" key="1">
    <citation type="journal article" date="2013" name="PLoS ONE">
        <title>Genomic Analysis by Deep Sequencing of the Probiotic Lactobacillus brevis KB290 Harboring Nine Plasmids Reveals Genomic Stability.</title>
        <authorList>
            <person name="Fukao M."/>
            <person name="Oshima K."/>
            <person name="Morita H."/>
            <person name="Toh H."/>
            <person name="Suda W."/>
            <person name="Kim S.W."/>
            <person name="Suzuki S."/>
            <person name="Yakabe T."/>
            <person name="Hattori M."/>
            <person name="Yajima N."/>
        </authorList>
    </citation>
    <scope>NUCLEOTIDE SEQUENCE [LARGE SCALE GENOMIC DNA]</scope>
    <source>
        <strain evidence="1 2">KB290</strain>
    </source>
</reference>
<sequence length="140" mass="16084">MIKVDVDSLTPKLFQLNAIFTTSEAKTVGLSKYYLNKLVAAGEVARFGTGRAGVQLWSNEIYSDDDFLAIQLRYPKAVISGQTALSWWHLIDRQFTYLDLTVPRGYRIPTEFERHIVSIHHVDERYYPIGLTGQRRIVVH</sequence>
<evidence type="ECO:0000313" key="2">
    <source>
        <dbReference type="Proteomes" id="UP000012042"/>
    </source>
</evidence>
<dbReference type="Proteomes" id="UP000012042">
    <property type="component" value="Chromosome"/>
</dbReference>
<accession>M5ADB9</accession>